<sequence>MYASLLHQSMLDSSAAANRIHPTMVLLAI</sequence>
<name>A0A0A8Y676_ARUDO</name>
<reference evidence="1" key="1">
    <citation type="submission" date="2014-09" db="EMBL/GenBank/DDBJ databases">
        <authorList>
            <person name="Magalhaes I.L.F."/>
            <person name="Oliveira U."/>
            <person name="Santos F.R."/>
            <person name="Vidigal T.H.D.A."/>
            <person name="Brescovit A.D."/>
            <person name="Santos A.J."/>
        </authorList>
    </citation>
    <scope>NUCLEOTIDE SEQUENCE</scope>
    <source>
        <tissue evidence="1">Shoot tissue taken approximately 20 cm above the soil surface</tissue>
    </source>
</reference>
<organism evidence="1">
    <name type="scientific">Arundo donax</name>
    <name type="common">Giant reed</name>
    <name type="synonym">Donax arundinaceus</name>
    <dbReference type="NCBI Taxonomy" id="35708"/>
    <lineage>
        <taxon>Eukaryota</taxon>
        <taxon>Viridiplantae</taxon>
        <taxon>Streptophyta</taxon>
        <taxon>Embryophyta</taxon>
        <taxon>Tracheophyta</taxon>
        <taxon>Spermatophyta</taxon>
        <taxon>Magnoliopsida</taxon>
        <taxon>Liliopsida</taxon>
        <taxon>Poales</taxon>
        <taxon>Poaceae</taxon>
        <taxon>PACMAD clade</taxon>
        <taxon>Arundinoideae</taxon>
        <taxon>Arundineae</taxon>
        <taxon>Arundo</taxon>
    </lineage>
</organism>
<reference evidence="1" key="2">
    <citation type="journal article" date="2015" name="Data Brief">
        <title>Shoot transcriptome of the giant reed, Arundo donax.</title>
        <authorList>
            <person name="Barrero R.A."/>
            <person name="Guerrero F.D."/>
            <person name="Moolhuijzen P."/>
            <person name="Goolsby J.A."/>
            <person name="Tidwell J."/>
            <person name="Bellgard S.E."/>
            <person name="Bellgard M.I."/>
        </authorList>
    </citation>
    <scope>NUCLEOTIDE SEQUENCE</scope>
    <source>
        <tissue evidence="1">Shoot tissue taken approximately 20 cm above the soil surface</tissue>
    </source>
</reference>
<accession>A0A0A8Y676</accession>
<dbReference type="EMBL" id="GBRH01278363">
    <property type="protein sequence ID" value="JAD19532.1"/>
    <property type="molecule type" value="Transcribed_RNA"/>
</dbReference>
<evidence type="ECO:0000313" key="1">
    <source>
        <dbReference type="EMBL" id="JAD19532.1"/>
    </source>
</evidence>
<dbReference type="AlphaFoldDB" id="A0A0A8Y676"/>
<protein>
    <submittedName>
        <fullName evidence="1">Uncharacterized protein</fullName>
    </submittedName>
</protein>
<proteinExistence type="predicted"/>